<dbReference type="Gene3D" id="1.20.1270.390">
    <property type="match status" value="1"/>
</dbReference>
<proteinExistence type="predicted"/>
<evidence type="ECO:0000313" key="3">
    <source>
        <dbReference type="Proteomes" id="UP000559987"/>
    </source>
</evidence>
<organism evidence="2 3">
    <name type="scientific">Simiduia aestuariiviva</name>
    <dbReference type="NCBI Taxonomy" id="1510459"/>
    <lineage>
        <taxon>Bacteria</taxon>
        <taxon>Pseudomonadati</taxon>
        <taxon>Pseudomonadota</taxon>
        <taxon>Gammaproteobacteria</taxon>
        <taxon>Cellvibrionales</taxon>
        <taxon>Cellvibrionaceae</taxon>
        <taxon>Simiduia</taxon>
    </lineage>
</organism>
<dbReference type="RefSeq" id="WP_183910521.1">
    <property type="nucleotide sequence ID" value="NZ_JACHXZ010000003.1"/>
</dbReference>
<comment type="caution">
    <text evidence="2">The sequence shown here is derived from an EMBL/GenBank/DDBJ whole genome shotgun (WGS) entry which is preliminary data.</text>
</comment>
<evidence type="ECO:0000313" key="2">
    <source>
        <dbReference type="EMBL" id="MBB3169024.1"/>
    </source>
</evidence>
<dbReference type="Pfam" id="PF14346">
    <property type="entry name" value="DUF4398"/>
    <property type="match status" value="1"/>
</dbReference>
<feature type="domain" description="DUF4398" evidence="1">
    <location>
        <begin position="49"/>
        <end position="119"/>
    </location>
</feature>
<protein>
    <recommendedName>
        <fullName evidence="1">DUF4398 domain-containing protein</fullName>
    </recommendedName>
</protein>
<name>A0A839ULH5_9GAMM</name>
<reference evidence="2 3" key="1">
    <citation type="submission" date="2020-08" db="EMBL/GenBank/DDBJ databases">
        <title>Genomic Encyclopedia of Type Strains, Phase III (KMG-III): the genomes of soil and plant-associated and newly described type strains.</title>
        <authorList>
            <person name="Whitman W."/>
        </authorList>
    </citation>
    <scope>NUCLEOTIDE SEQUENCE [LARGE SCALE GENOMIC DNA]</scope>
    <source>
        <strain evidence="2 3">CECT 8571</strain>
    </source>
</reference>
<dbReference type="AlphaFoldDB" id="A0A839ULH5"/>
<dbReference type="InterPro" id="IPR025511">
    <property type="entry name" value="DUF4398"/>
</dbReference>
<dbReference type="EMBL" id="JACHXZ010000003">
    <property type="protein sequence ID" value="MBB3169024.1"/>
    <property type="molecule type" value="Genomic_DNA"/>
</dbReference>
<keyword evidence="3" id="KW-1185">Reference proteome</keyword>
<accession>A0A839ULH5</accession>
<sequence>MKRLENSQFKCVLSPKLRRSLTTFVGASTIATALALTACTASSPYPYQALHNAESAIGNADQERVSDYALPELSQARKKLTEARAAAQAKDMAAAKRLANESEVSAQLASARATQIKASLVNDDMIQNIDMLEQEMQRNQGDNP</sequence>
<evidence type="ECO:0000259" key="1">
    <source>
        <dbReference type="Pfam" id="PF14346"/>
    </source>
</evidence>
<gene>
    <name evidence="2" type="ORF">FHS30_002232</name>
</gene>
<dbReference type="Proteomes" id="UP000559987">
    <property type="component" value="Unassembled WGS sequence"/>
</dbReference>